<dbReference type="RefSeq" id="WP_379012554.1">
    <property type="nucleotide sequence ID" value="NZ_JBHSDC010000003.1"/>
</dbReference>
<dbReference type="Proteomes" id="UP001595906">
    <property type="component" value="Unassembled WGS sequence"/>
</dbReference>
<organism evidence="1 2">
    <name type="scientific">Parasediminibacterium paludis</name>
    <dbReference type="NCBI Taxonomy" id="908966"/>
    <lineage>
        <taxon>Bacteria</taxon>
        <taxon>Pseudomonadati</taxon>
        <taxon>Bacteroidota</taxon>
        <taxon>Chitinophagia</taxon>
        <taxon>Chitinophagales</taxon>
        <taxon>Chitinophagaceae</taxon>
        <taxon>Parasediminibacterium</taxon>
    </lineage>
</organism>
<dbReference type="EMBL" id="JBHSDC010000003">
    <property type="protein sequence ID" value="MFC4231167.1"/>
    <property type="molecule type" value="Genomic_DNA"/>
</dbReference>
<proteinExistence type="predicted"/>
<comment type="caution">
    <text evidence="1">The sequence shown here is derived from an EMBL/GenBank/DDBJ whole genome shotgun (WGS) entry which is preliminary data.</text>
</comment>
<name>A0ABV8PT25_9BACT</name>
<sequence>MNVLEMKEIIKEKIDNTQDEVLLKRINDLINAAANEPRLTADELFDFTVSRFENTLKRLAQ</sequence>
<keyword evidence="2" id="KW-1185">Reference proteome</keyword>
<evidence type="ECO:0000313" key="2">
    <source>
        <dbReference type="Proteomes" id="UP001595906"/>
    </source>
</evidence>
<evidence type="ECO:0000313" key="1">
    <source>
        <dbReference type="EMBL" id="MFC4231167.1"/>
    </source>
</evidence>
<accession>A0ABV8PT25</accession>
<reference evidence="2" key="1">
    <citation type="journal article" date="2019" name="Int. J. Syst. Evol. Microbiol.">
        <title>The Global Catalogue of Microorganisms (GCM) 10K type strain sequencing project: providing services to taxonomists for standard genome sequencing and annotation.</title>
        <authorList>
            <consortium name="The Broad Institute Genomics Platform"/>
            <consortium name="The Broad Institute Genome Sequencing Center for Infectious Disease"/>
            <person name="Wu L."/>
            <person name="Ma J."/>
        </authorList>
    </citation>
    <scope>NUCLEOTIDE SEQUENCE [LARGE SCALE GENOMIC DNA]</scope>
    <source>
        <strain evidence="2">CECT 8010</strain>
    </source>
</reference>
<protein>
    <submittedName>
        <fullName evidence="1">Uncharacterized protein</fullName>
    </submittedName>
</protein>
<gene>
    <name evidence="1" type="ORF">ACFOW1_04655</name>
</gene>